<name>U3TBZ2_9CREN</name>
<dbReference type="GeneID" id="43841183"/>
<dbReference type="EMBL" id="AP012489">
    <property type="protein sequence ID" value="BAN89560.1"/>
    <property type="molecule type" value="Genomic_DNA"/>
</dbReference>
<dbReference type="RefSeq" id="WP_022540840.1">
    <property type="nucleotide sequence ID" value="NC_022521.1"/>
</dbReference>
<evidence type="ECO:0000313" key="1">
    <source>
        <dbReference type="EMBL" id="BAN89560.1"/>
    </source>
</evidence>
<dbReference type="eggNOG" id="arCOG08093">
    <property type="taxonomic scope" value="Archaea"/>
</dbReference>
<sequence length="49" mass="5833">MTGWILKCSQCGREWVLPVSFRLNEIGRLYHFCPYCRENTFHTTVGREP</sequence>
<dbReference type="KEGG" id="acj:ACAM_0091"/>
<dbReference type="STRING" id="1198449.ACAM_0091"/>
<dbReference type="AlphaFoldDB" id="U3TBZ2"/>
<keyword evidence="2" id="KW-1185">Reference proteome</keyword>
<gene>
    <name evidence="1" type="ORF">ACAM_0091</name>
</gene>
<organism evidence="1 2">
    <name type="scientific">Aeropyrum camini SY1 = JCM 12091</name>
    <dbReference type="NCBI Taxonomy" id="1198449"/>
    <lineage>
        <taxon>Archaea</taxon>
        <taxon>Thermoproteota</taxon>
        <taxon>Thermoprotei</taxon>
        <taxon>Desulfurococcales</taxon>
        <taxon>Desulfurococcaceae</taxon>
        <taxon>Aeropyrum</taxon>
    </lineage>
</organism>
<protein>
    <submittedName>
        <fullName evidence="1">Formamidopyrimidine-DNA glycosylase</fullName>
    </submittedName>
</protein>
<dbReference type="Proteomes" id="UP000016887">
    <property type="component" value="Chromosome"/>
</dbReference>
<dbReference type="OrthoDB" id="17225at2157"/>
<evidence type="ECO:0000313" key="2">
    <source>
        <dbReference type="Proteomes" id="UP000016887"/>
    </source>
</evidence>
<proteinExistence type="predicted"/>
<reference evidence="1 2" key="1">
    <citation type="journal article" date="2013" name="Appl. Environ. Microbiol.">
        <title>Variation of the Virus-Related Elements within Syntenic Genomes of the Hyperthermophilic Archaeon Aeropyrum.</title>
        <authorList>
            <person name="Daifuku T."/>
            <person name="Yoshida T."/>
            <person name="Kitamura T."/>
            <person name="Kawaichi S."/>
            <person name="Inoue T."/>
            <person name="Nomura K."/>
            <person name="Yoshida Y."/>
            <person name="Kuno S."/>
            <person name="Sako Y."/>
        </authorList>
    </citation>
    <scope>NUCLEOTIDE SEQUENCE [LARGE SCALE GENOMIC DNA]</scope>
    <source>
        <strain evidence="1 2">SY1</strain>
    </source>
</reference>
<accession>U3TBZ2</accession>